<evidence type="ECO:0000313" key="1">
    <source>
        <dbReference type="EMBL" id="KER25377.1"/>
    </source>
</evidence>
<dbReference type="RefSeq" id="XP_009170891.1">
    <property type="nucleotide sequence ID" value="XM_009172627.1"/>
</dbReference>
<accession>A0A074ZHX5</accession>
<dbReference type="GeneID" id="20321355"/>
<reference evidence="1 2" key="1">
    <citation type="submission" date="2013-11" db="EMBL/GenBank/DDBJ databases">
        <title>Opisthorchis viverrini - life in the bile duct.</title>
        <authorList>
            <person name="Young N.D."/>
            <person name="Nagarajan N."/>
            <person name="Lin S.J."/>
            <person name="Korhonen P.K."/>
            <person name="Jex A.R."/>
            <person name="Hall R.S."/>
            <person name="Safavi-Hemami H."/>
            <person name="Kaewkong W."/>
            <person name="Bertrand D."/>
            <person name="Gao S."/>
            <person name="Seet Q."/>
            <person name="Wongkham S."/>
            <person name="Teh B.T."/>
            <person name="Wongkham C."/>
            <person name="Intapan P.M."/>
            <person name="Maleewong W."/>
            <person name="Yang X."/>
            <person name="Hu M."/>
            <person name="Wang Z."/>
            <person name="Hofmann A."/>
            <person name="Sternberg P.W."/>
            <person name="Tan P."/>
            <person name="Wang J."/>
            <person name="Gasser R.B."/>
        </authorList>
    </citation>
    <scope>NUCLEOTIDE SEQUENCE [LARGE SCALE GENOMIC DNA]</scope>
</reference>
<keyword evidence="2" id="KW-1185">Reference proteome</keyword>
<protein>
    <submittedName>
        <fullName evidence="1">Uncharacterized protein</fullName>
    </submittedName>
</protein>
<organism evidence="1 2">
    <name type="scientific">Opisthorchis viverrini</name>
    <name type="common">Southeast Asian liver fluke</name>
    <dbReference type="NCBI Taxonomy" id="6198"/>
    <lineage>
        <taxon>Eukaryota</taxon>
        <taxon>Metazoa</taxon>
        <taxon>Spiralia</taxon>
        <taxon>Lophotrochozoa</taxon>
        <taxon>Platyhelminthes</taxon>
        <taxon>Trematoda</taxon>
        <taxon>Digenea</taxon>
        <taxon>Opisthorchiida</taxon>
        <taxon>Opisthorchiata</taxon>
        <taxon>Opisthorchiidae</taxon>
        <taxon>Opisthorchis</taxon>
    </lineage>
</organism>
<dbReference type="AlphaFoldDB" id="A0A074ZHX5"/>
<gene>
    <name evidence="1" type="ORF">T265_07176</name>
</gene>
<name>A0A074ZHX5_OPIVI</name>
<evidence type="ECO:0000313" key="2">
    <source>
        <dbReference type="Proteomes" id="UP000054324"/>
    </source>
</evidence>
<dbReference type="STRING" id="6198.A0A074ZHX5"/>
<sequence>MKVITKILCTVSGAHLPRWGPLDPYCSRLETVVFLLSVSIQVRVSNPTSASRLPLSRLGQRGTIPALVLPSGGMASRHRKSATVERLQKWSRHKIGIVNMPNSKWRKQRGGQPLTRKRSMKGITKSLGAVGATRLSGWGPHDTYCAWLETLQDMATNRCQWRSCCQFLSRLFELSHESWLYGSEVSVANTDVVPPMLLMMTKSS</sequence>
<dbReference type="CTD" id="20321355"/>
<dbReference type="Proteomes" id="UP000054324">
    <property type="component" value="Unassembled WGS sequence"/>
</dbReference>
<dbReference type="KEGG" id="ovi:T265_07176"/>
<dbReference type="EMBL" id="KL596779">
    <property type="protein sequence ID" value="KER25377.1"/>
    <property type="molecule type" value="Genomic_DNA"/>
</dbReference>
<dbReference type="OrthoDB" id="6229751at2759"/>
<proteinExistence type="predicted"/>